<dbReference type="SUPFAM" id="SSF52540">
    <property type="entry name" value="P-loop containing nucleoside triphosphate hydrolases"/>
    <property type="match status" value="1"/>
</dbReference>
<dbReference type="Gene3D" id="3.40.50.300">
    <property type="entry name" value="P-loop containing nucleotide triphosphate hydrolases"/>
    <property type="match status" value="1"/>
</dbReference>
<dbReference type="InterPro" id="IPR058031">
    <property type="entry name" value="AAA_lid_NorR"/>
</dbReference>
<dbReference type="SMART" id="SM00382">
    <property type="entry name" value="AAA"/>
    <property type="match status" value="1"/>
</dbReference>
<dbReference type="InterPro" id="IPR025944">
    <property type="entry name" value="Sigma_54_int_dom_CS"/>
</dbReference>
<dbReference type="InterPro" id="IPR002078">
    <property type="entry name" value="Sigma_54_int"/>
</dbReference>
<dbReference type="Gene3D" id="1.10.8.60">
    <property type="match status" value="1"/>
</dbReference>
<organism evidence="7 8">
    <name type="scientific">Massilia cavernae</name>
    <dbReference type="NCBI Taxonomy" id="2320864"/>
    <lineage>
        <taxon>Bacteria</taxon>
        <taxon>Pseudomonadati</taxon>
        <taxon>Pseudomonadota</taxon>
        <taxon>Betaproteobacteria</taxon>
        <taxon>Burkholderiales</taxon>
        <taxon>Oxalobacteraceae</taxon>
        <taxon>Telluria group</taxon>
        <taxon>Massilia</taxon>
    </lineage>
</organism>
<evidence type="ECO:0000313" key="7">
    <source>
        <dbReference type="EMBL" id="RJG15074.1"/>
    </source>
</evidence>
<dbReference type="InterPro" id="IPR045343">
    <property type="entry name" value="VpsR"/>
</dbReference>
<dbReference type="FunFam" id="3.40.50.300:FF:000006">
    <property type="entry name" value="DNA-binding transcriptional regulator NtrC"/>
    <property type="match status" value="1"/>
</dbReference>
<evidence type="ECO:0000313" key="8">
    <source>
        <dbReference type="Proteomes" id="UP000284006"/>
    </source>
</evidence>
<dbReference type="EMBL" id="QYUP01000121">
    <property type="protein sequence ID" value="RJG15074.1"/>
    <property type="molecule type" value="Genomic_DNA"/>
</dbReference>
<keyword evidence="3" id="KW-0805">Transcription regulation</keyword>
<dbReference type="PROSITE" id="PS00676">
    <property type="entry name" value="SIGMA54_INTERACT_2"/>
    <property type="match status" value="1"/>
</dbReference>
<dbReference type="GO" id="GO:0005524">
    <property type="term" value="F:ATP binding"/>
    <property type="evidence" value="ECO:0007669"/>
    <property type="project" value="UniProtKB-KW"/>
</dbReference>
<evidence type="ECO:0000256" key="5">
    <source>
        <dbReference type="ARBA" id="ARBA00023163"/>
    </source>
</evidence>
<dbReference type="Pfam" id="PF20161">
    <property type="entry name" value="VpsR"/>
    <property type="match status" value="1"/>
</dbReference>
<dbReference type="Pfam" id="PF25601">
    <property type="entry name" value="AAA_lid_14"/>
    <property type="match status" value="1"/>
</dbReference>
<dbReference type="SUPFAM" id="SSF46689">
    <property type="entry name" value="Homeodomain-like"/>
    <property type="match status" value="1"/>
</dbReference>
<keyword evidence="2" id="KW-0067">ATP-binding</keyword>
<dbReference type="Proteomes" id="UP000284006">
    <property type="component" value="Unassembled WGS sequence"/>
</dbReference>
<protein>
    <submittedName>
        <fullName evidence="7">Sigma-54-dependent Fis family transcriptional regulator</fullName>
    </submittedName>
</protein>
<keyword evidence="1" id="KW-0547">Nucleotide-binding</keyword>
<dbReference type="GO" id="GO:0006355">
    <property type="term" value="P:regulation of DNA-templated transcription"/>
    <property type="evidence" value="ECO:0007669"/>
    <property type="project" value="InterPro"/>
</dbReference>
<dbReference type="InterPro" id="IPR003593">
    <property type="entry name" value="AAA+_ATPase"/>
</dbReference>
<evidence type="ECO:0000256" key="2">
    <source>
        <dbReference type="ARBA" id="ARBA00022840"/>
    </source>
</evidence>
<dbReference type="PANTHER" id="PTHR32071">
    <property type="entry name" value="TRANSCRIPTIONAL REGULATORY PROTEIN"/>
    <property type="match status" value="1"/>
</dbReference>
<sequence length="447" mass="48830">MSIKRLLCISPAGAGAVQSACGKLRGWDLCIVSSIADASRALLQQRYLVGMVLDRGGGHDTEALCAFLRIHWHTRWVGVFESGTMQQPAWRDLASDHLHDFHTLPVSHLLLNHTLGHAHGLADLRERAAPALRFDSSRALTGESPSVVRLRAQIRRIASVSAPVLIWGESGSGKEVTAHEIHSHSPMSDGPFVAINCGAMPASLIQTELFGHERGAFTGAAKEKVGLIESANGGTIFLDEIADLPKDLQVNLLRFLQEKTIYRVGGTRSIPVDARVIAASHIDLQDAVERGSFREDLYYRLSVIPVSVPPLRERADDLMQLAEHFFSQYCDEKSPQLKGFSNRALQAIRSHDWPGNVRELINRVRRAMVLAEGELITPEDLGLNHIGLGPVSGGLDTSRASAERNIICACLERTGRNISKTARELGVSRATLYRLLSKHSIGVRAAG</sequence>
<reference evidence="7 8" key="1">
    <citation type="submission" date="2018-09" db="EMBL/GenBank/DDBJ databases">
        <authorList>
            <person name="Zhu H."/>
        </authorList>
    </citation>
    <scope>NUCLEOTIDE SEQUENCE [LARGE SCALE GENOMIC DNA]</scope>
    <source>
        <strain evidence="7 8">K1S02-61</strain>
    </source>
</reference>
<proteinExistence type="predicted"/>
<dbReference type="PRINTS" id="PR01590">
    <property type="entry name" value="HTHFIS"/>
</dbReference>
<dbReference type="InterPro" id="IPR027417">
    <property type="entry name" value="P-loop_NTPase"/>
</dbReference>
<dbReference type="Pfam" id="PF00158">
    <property type="entry name" value="Sigma54_activat"/>
    <property type="match status" value="1"/>
</dbReference>
<evidence type="ECO:0000256" key="3">
    <source>
        <dbReference type="ARBA" id="ARBA00023015"/>
    </source>
</evidence>
<dbReference type="OrthoDB" id="9761705at2"/>
<evidence type="ECO:0000256" key="1">
    <source>
        <dbReference type="ARBA" id="ARBA00022741"/>
    </source>
</evidence>
<keyword evidence="4" id="KW-0238">DNA-binding</keyword>
<evidence type="ECO:0000259" key="6">
    <source>
        <dbReference type="PROSITE" id="PS50045"/>
    </source>
</evidence>
<dbReference type="InterPro" id="IPR002197">
    <property type="entry name" value="HTH_Fis"/>
</dbReference>
<feature type="domain" description="Sigma-54 factor interaction" evidence="6">
    <location>
        <begin position="140"/>
        <end position="369"/>
    </location>
</feature>
<comment type="caution">
    <text evidence="7">The sequence shown here is derived from an EMBL/GenBank/DDBJ whole genome shotgun (WGS) entry which is preliminary data.</text>
</comment>
<gene>
    <name evidence="7" type="ORF">D3872_15295</name>
</gene>
<dbReference type="Pfam" id="PF02954">
    <property type="entry name" value="HTH_8"/>
    <property type="match status" value="1"/>
</dbReference>
<dbReference type="AlphaFoldDB" id="A0A418XRG0"/>
<dbReference type="Gene3D" id="1.10.10.60">
    <property type="entry name" value="Homeodomain-like"/>
    <property type="match status" value="1"/>
</dbReference>
<dbReference type="CDD" id="cd00009">
    <property type="entry name" value="AAA"/>
    <property type="match status" value="1"/>
</dbReference>
<dbReference type="PROSITE" id="PS50045">
    <property type="entry name" value="SIGMA54_INTERACT_4"/>
    <property type="match status" value="1"/>
</dbReference>
<dbReference type="InterPro" id="IPR025943">
    <property type="entry name" value="Sigma_54_int_dom_ATP-bd_2"/>
</dbReference>
<evidence type="ECO:0000256" key="4">
    <source>
        <dbReference type="ARBA" id="ARBA00023125"/>
    </source>
</evidence>
<dbReference type="RefSeq" id="WP_119811610.1">
    <property type="nucleotide sequence ID" value="NZ_QYUP01000121.1"/>
</dbReference>
<accession>A0A418XRG0</accession>
<keyword evidence="5" id="KW-0804">Transcription</keyword>
<name>A0A418XRG0_9BURK</name>
<dbReference type="PANTHER" id="PTHR32071:SF120">
    <property type="entry name" value="TRANSCRIPTIONAL REGULATOR-RELATED"/>
    <property type="match status" value="1"/>
</dbReference>
<dbReference type="PROSITE" id="PS00688">
    <property type="entry name" value="SIGMA54_INTERACT_3"/>
    <property type="match status" value="1"/>
</dbReference>
<dbReference type="InterPro" id="IPR009057">
    <property type="entry name" value="Homeodomain-like_sf"/>
</dbReference>
<keyword evidence="8" id="KW-1185">Reference proteome</keyword>
<dbReference type="GO" id="GO:0043565">
    <property type="term" value="F:sequence-specific DNA binding"/>
    <property type="evidence" value="ECO:0007669"/>
    <property type="project" value="InterPro"/>
</dbReference>